<keyword evidence="1" id="KW-0805">Transcription regulation</keyword>
<dbReference type="InterPro" id="IPR018062">
    <property type="entry name" value="HTH_AraC-typ_CS"/>
</dbReference>
<dbReference type="InterPro" id="IPR018060">
    <property type="entry name" value="HTH_AraC"/>
</dbReference>
<feature type="domain" description="HTH araC/xylS-type" evidence="4">
    <location>
        <begin position="220"/>
        <end position="316"/>
    </location>
</feature>
<evidence type="ECO:0000313" key="6">
    <source>
        <dbReference type="Proteomes" id="UP000000686"/>
    </source>
</evidence>
<reference evidence="5 6" key="1">
    <citation type="submission" date="2011-04" db="EMBL/GenBank/DDBJ databases">
        <title>Complete sequence of Pseudomonas fulva 12-X.</title>
        <authorList>
            <consortium name="US DOE Joint Genome Institute"/>
            <person name="Lucas S."/>
            <person name="Han J."/>
            <person name="Lapidus A."/>
            <person name="Cheng J.-F."/>
            <person name="Goodwin L."/>
            <person name="Pitluck S."/>
            <person name="Peters L."/>
            <person name="Mikhailova N."/>
            <person name="Pagani I."/>
            <person name="Davenport K."/>
            <person name="Han C."/>
            <person name="Tapia R."/>
            <person name="Land M."/>
            <person name="Hauser L."/>
            <person name="Kyrpides N."/>
            <person name="Ivanova N."/>
            <person name="Pagani I."/>
            <person name="Lcollab F.I."/>
            <person name="Woyke T."/>
        </authorList>
    </citation>
    <scope>NUCLEOTIDE SEQUENCE [LARGE SCALE GENOMIC DNA]</scope>
    <source>
        <strain evidence="6">12-X</strain>
    </source>
</reference>
<dbReference type="SUPFAM" id="SSF46689">
    <property type="entry name" value="Homeodomain-like"/>
    <property type="match status" value="2"/>
</dbReference>
<keyword evidence="6" id="KW-1185">Reference proteome</keyword>
<keyword evidence="3" id="KW-0804">Transcription</keyword>
<proteinExistence type="predicted"/>
<dbReference type="PANTHER" id="PTHR47893">
    <property type="entry name" value="REGULATORY PROTEIN PCHR"/>
    <property type="match status" value="1"/>
</dbReference>
<evidence type="ECO:0000256" key="3">
    <source>
        <dbReference type="ARBA" id="ARBA00023163"/>
    </source>
</evidence>
<evidence type="ECO:0000256" key="2">
    <source>
        <dbReference type="ARBA" id="ARBA00023125"/>
    </source>
</evidence>
<dbReference type="Gene3D" id="1.10.10.60">
    <property type="entry name" value="Homeodomain-like"/>
    <property type="match status" value="1"/>
</dbReference>
<dbReference type="InterPro" id="IPR009057">
    <property type="entry name" value="Homeodomain-like_sf"/>
</dbReference>
<evidence type="ECO:0000256" key="1">
    <source>
        <dbReference type="ARBA" id="ARBA00023015"/>
    </source>
</evidence>
<dbReference type="GO" id="GO:0043565">
    <property type="term" value="F:sequence-specific DNA binding"/>
    <property type="evidence" value="ECO:0007669"/>
    <property type="project" value="InterPro"/>
</dbReference>
<dbReference type="EMBL" id="CP002727">
    <property type="protein sequence ID" value="AEF20524.1"/>
    <property type="molecule type" value="Genomic_DNA"/>
</dbReference>
<dbReference type="GO" id="GO:0003700">
    <property type="term" value="F:DNA-binding transcription factor activity"/>
    <property type="evidence" value="ECO:0007669"/>
    <property type="project" value="InterPro"/>
</dbReference>
<organism evidence="5 6">
    <name type="scientific">Pseudomonas fulva (strain 12-X)</name>
    <dbReference type="NCBI Taxonomy" id="743720"/>
    <lineage>
        <taxon>Bacteria</taxon>
        <taxon>Pseudomonadati</taxon>
        <taxon>Pseudomonadota</taxon>
        <taxon>Gammaproteobacteria</taxon>
        <taxon>Pseudomonadales</taxon>
        <taxon>Pseudomonadaceae</taxon>
        <taxon>Pseudomonas</taxon>
    </lineage>
</organism>
<name>F6AID6_PSEF1</name>
<dbReference type="eggNOG" id="COG2207">
    <property type="taxonomic scope" value="Bacteria"/>
</dbReference>
<dbReference type="GO" id="GO:0009893">
    <property type="term" value="P:positive regulation of metabolic process"/>
    <property type="evidence" value="ECO:0007669"/>
    <property type="project" value="UniProtKB-ARBA"/>
</dbReference>
<dbReference type="PANTHER" id="PTHR47893:SF1">
    <property type="entry name" value="REGULATORY PROTEIN PCHR"/>
    <property type="match status" value="1"/>
</dbReference>
<accession>F6AID6</accession>
<dbReference type="InterPro" id="IPR053142">
    <property type="entry name" value="PchR_regulatory_protein"/>
</dbReference>
<dbReference type="Proteomes" id="UP000000686">
    <property type="component" value="Chromosome"/>
</dbReference>
<dbReference type="AlphaFoldDB" id="F6AID6"/>
<dbReference type="PROSITE" id="PS00041">
    <property type="entry name" value="HTH_ARAC_FAMILY_1"/>
    <property type="match status" value="1"/>
</dbReference>
<gene>
    <name evidence="5" type="ordered locus">Psefu_0542</name>
</gene>
<dbReference type="SMART" id="SM00342">
    <property type="entry name" value="HTH_ARAC"/>
    <property type="match status" value="1"/>
</dbReference>
<dbReference type="HOGENOM" id="CLU_052345_4_1_6"/>
<dbReference type="PROSITE" id="PS01124">
    <property type="entry name" value="HTH_ARAC_FAMILY_2"/>
    <property type="match status" value="1"/>
</dbReference>
<evidence type="ECO:0000313" key="5">
    <source>
        <dbReference type="EMBL" id="AEF20524.1"/>
    </source>
</evidence>
<protein>
    <submittedName>
        <fullName evidence="5">Transcriptional regulator, AraC family</fullName>
    </submittedName>
</protein>
<dbReference type="Pfam" id="PF12833">
    <property type="entry name" value="HTH_18"/>
    <property type="match status" value="1"/>
</dbReference>
<dbReference type="KEGG" id="pfv:Psefu_0542"/>
<dbReference type="STRING" id="743720.Psefu_0542"/>
<evidence type="ECO:0000259" key="4">
    <source>
        <dbReference type="PROSITE" id="PS01124"/>
    </source>
</evidence>
<sequence length="316" mass="35484">MMQRWTPYLDTQFCFEQPAALAKAGVFDASTPRVMGSAIGHYRARTVRPHLQYFDCDLQFPEPLRIHKVLPGSLCIVQVLDGGWEHRVDGHLHRYTPGMPHMLGVSETMEAIDQLPAGSHARMAGLRIAGDYLHELAEEDPDLQPLLGLLDDGIRFSELQHCKALGGLLQRLYQSPYHGTLERLHQESLSLAVLVELAAHFKGRASSAPQPVRGQRDLAFEARRLLDASLEQPPGSQALALQLGVGETTLRRAFGQVFGQSMLQYVRQQRMELARTLLRQRKWQVAQIAYRLGYNSPANFSHAYRAHFGHPPGAER</sequence>
<keyword evidence="2" id="KW-0238">DNA-binding</keyword>